<dbReference type="GO" id="GO:0005874">
    <property type="term" value="C:microtubule"/>
    <property type="evidence" value="ECO:0007669"/>
    <property type="project" value="UniProtKB-KW"/>
</dbReference>
<gene>
    <name evidence="6" type="ORF">BRAA03T14759Z</name>
</gene>
<comment type="function">
    <text evidence="4">Component of the gamma-tubulin ring complex (gTuRC) which mediates microtubule nucleation.</text>
</comment>
<comment type="subcellular location">
    <subcellularLocation>
        <location evidence="4">Cytoplasm</location>
        <location evidence="4">Cytoskeleton</location>
        <location evidence="4">Microtubule organizing center</location>
    </subcellularLocation>
</comment>
<dbReference type="SMR" id="A0A3P6AH80"/>
<accession>A0A3P6AH80</accession>
<keyword evidence="2 4" id="KW-0493">Microtubule</keyword>
<dbReference type="PANTHER" id="PTHR19302:SF13">
    <property type="entry name" value="GAMMA-TUBULIN COMPLEX COMPONENT 2"/>
    <property type="match status" value="1"/>
</dbReference>
<keyword evidence="3 4" id="KW-0206">Cytoskeleton</keyword>
<protein>
    <recommendedName>
        <fullName evidence="4">Gamma-tubulin complex component</fullName>
    </recommendedName>
</protein>
<sequence length="125" mass="14393">MVAQLEHQFRLRRLSLQGLWFYCHPMMGSMRALAAVIHQASAKNFAKAMAGDNSVRSLLEKMTECASNAYLSILERWVYEGIIDDPYGKFFIAENRSPKKGSLSQDSTAKYWSQRYSLKETSRKF</sequence>
<dbReference type="AlphaFoldDB" id="A0A3P6AH80"/>
<evidence type="ECO:0000256" key="4">
    <source>
        <dbReference type="RuleBase" id="RU363050"/>
    </source>
</evidence>
<dbReference type="GO" id="GO:0007020">
    <property type="term" value="P:microtubule nucleation"/>
    <property type="evidence" value="ECO:0007669"/>
    <property type="project" value="InterPro"/>
</dbReference>
<dbReference type="EMBL" id="LR031572">
    <property type="protein sequence ID" value="VDC83541.1"/>
    <property type="molecule type" value="Genomic_DNA"/>
</dbReference>
<dbReference type="GO" id="GO:0005815">
    <property type="term" value="C:microtubule organizing center"/>
    <property type="evidence" value="ECO:0007669"/>
    <property type="project" value="UniProtKB-SubCell"/>
</dbReference>
<proteinExistence type="inferred from homology"/>
<evidence type="ECO:0000313" key="6">
    <source>
        <dbReference type="EMBL" id="VDC83541.1"/>
    </source>
</evidence>
<feature type="domain" description="Gamma tubulin complex component protein N-terminal" evidence="5">
    <location>
        <begin position="1"/>
        <end position="120"/>
    </location>
</feature>
<evidence type="ECO:0000259" key="5">
    <source>
        <dbReference type="Pfam" id="PF17681"/>
    </source>
</evidence>
<dbReference type="GO" id="GO:0000922">
    <property type="term" value="C:spindle pole"/>
    <property type="evidence" value="ECO:0007669"/>
    <property type="project" value="InterPro"/>
</dbReference>
<dbReference type="InterPro" id="IPR041470">
    <property type="entry name" value="GCP_N"/>
</dbReference>
<dbReference type="GO" id="GO:0043015">
    <property type="term" value="F:gamma-tubulin binding"/>
    <property type="evidence" value="ECO:0007669"/>
    <property type="project" value="InterPro"/>
</dbReference>
<reference evidence="6" key="1">
    <citation type="submission" date="2018-11" db="EMBL/GenBank/DDBJ databases">
        <authorList>
            <consortium name="Genoscope - CEA"/>
            <person name="William W."/>
        </authorList>
    </citation>
    <scope>NUCLEOTIDE SEQUENCE</scope>
</reference>
<comment type="similarity">
    <text evidence="4">Belongs to the TUBGCP family.</text>
</comment>
<keyword evidence="1 4" id="KW-0963">Cytoplasm</keyword>
<dbReference type="Pfam" id="PF17681">
    <property type="entry name" value="GCP_N_terminal"/>
    <property type="match status" value="1"/>
</dbReference>
<name>A0A3P6AH80_BRACM</name>
<evidence type="ECO:0000256" key="1">
    <source>
        <dbReference type="ARBA" id="ARBA00022490"/>
    </source>
</evidence>
<evidence type="ECO:0000256" key="2">
    <source>
        <dbReference type="ARBA" id="ARBA00022701"/>
    </source>
</evidence>
<dbReference type="PANTHER" id="PTHR19302">
    <property type="entry name" value="GAMMA TUBULIN COMPLEX PROTEIN"/>
    <property type="match status" value="1"/>
</dbReference>
<dbReference type="InterPro" id="IPR007259">
    <property type="entry name" value="GCP"/>
</dbReference>
<evidence type="ECO:0000256" key="3">
    <source>
        <dbReference type="ARBA" id="ARBA00023212"/>
    </source>
</evidence>
<organism evidence="6">
    <name type="scientific">Brassica campestris</name>
    <name type="common">Field mustard</name>
    <dbReference type="NCBI Taxonomy" id="3711"/>
    <lineage>
        <taxon>Eukaryota</taxon>
        <taxon>Viridiplantae</taxon>
        <taxon>Streptophyta</taxon>
        <taxon>Embryophyta</taxon>
        <taxon>Tracheophyta</taxon>
        <taxon>Spermatophyta</taxon>
        <taxon>Magnoliopsida</taxon>
        <taxon>eudicotyledons</taxon>
        <taxon>Gunneridae</taxon>
        <taxon>Pentapetalae</taxon>
        <taxon>rosids</taxon>
        <taxon>malvids</taxon>
        <taxon>Brassicales</taxon>
        <taxon>Brassicaceae</taxon>
        <taxon>Brassiceae</taxon>
        <taxon>Brassica</taxon>
    </lineage>
</organism>